<comment type="caution">
    <text evidence="1">The sequence shown here is derived from an EMBL/GenBank/DDBJ whole genome shotgun (WGS) entry which is preliminary data.</text>
</comment>
<name>A0A0R3KC66_9BRAD</name>
<protein>
    <submittedName>
        <fullName evidence="1">Uncharacterized protein</fullName>
    </submittedName>
</protein>
<reference evidence="1 2" key="1">
    <citation type="submission" date="2014-03" db="EMBL/GenBank/DDBJ databases">
        <title>Bradyrhizobium valentinum sp. nov., isolated from effective nodules of Lupinus mariae-josephae, a lupine endemic of basic-lime soils in Eastern Spain.</title>
        <authorList>
            <person name="Duran D."/>
            <person name="Rey L."/>
            <person name="Navarro A."/>
            <person name="Busquets A."/>
            <person name="Imperial J."/>
            <person name="Ruiz-Argueso T."/>
        </authorList>
    </citation>
    <scope>NUCLEOTIDE SEQUENCE [LARGE SCALE GENOMIC DNA]</scope>
    <source>
        <strain evidence="1 2">PAC68</strain>
    </source>
</reference>
<organism evidence="1 2">
    <name type="scientific">Bradyrhizobium jicamae</name>
    <dbReference type="NCBI Taxonomy" id="280332"/>
    <lineage>
        <taxon>Bacteria</taxon>
        <taxon>Pseudomonadati</taxon>
        <taxon>Pseudomonadota</taxon>
        <taxon>Alphaproteobacteria</taxon>
        <taxon>Hyphomicrobiales</taxon>
        <taxon>Nitrobacteraceae</taxon>
        <taxon>Bradyrhizobium</taxon>
    </lineage>
</organism>
<accession>A0A0R3KC66</accession>
<proteinExistence type="predicted"/>
<dbReference type="AlphaFoldDB" id="A0A0R3KC66"/>
<evidence type="ECO:0000313" key="2">
    <source>
        <dbReference type="Proteomes" id="UP000050863"/>
    </source>
</evidence>
<dbReference type="Proteomes" id="UP000050863">
    <property type="component" value="Unassembled WGS sequence"/>
</dbReference>
<keyword evidence="2" id="KW-1185">Reference proteome</keyword>
<sequence>MPPRRRRNASQKRALQAATVSVFLQQYGRKAQRGVEPNDRRYSRDVEKALKRLKPEELDLLMREDE</sequence>
<evidence type="ECO:0000313" key="1">
    <source>
        <dbReference type="EMBL" id="KRQ93088.1"/>
    </source>
</evidence>
<dbReference type="EMBL" id="LLXZ01000229">
    <property type="protein sequence ID" value="KRQ93088.1"/>
    <property type="molecule type" value="Genomic_DNA"/>
</dbReference>
<dbReference type="STRING" id="280332.CQ12_31915"/>
<gene>
    <name evidence="1" type="ORF">CQ12_31915</name>
</gene>